<feature type="active site" evidence="3">
    <location>
        <position position="193"/>
    </location>
</feature>
<keyword evidence="4" id="KW-1133">Transmembrane helix</keyword>
<keyword evidence="2" id="KW-0378">Hydrolase</keyword>
<feature type="domain" description="Alpha/beta hydrolase fold-3" evidence="5">
    <location>
        <begin position="324"/>
        <end position="386"/>
    </location>
</feature>
<proteinExistence type="inferred from homology"/>
<dbReference type="WBParaSite" id="SVE_0256200.1">
    <property type="protein sequence ID" value="SVE_0256200.1"/>
    <property type="gene ID" value="SVE_0256200"/>
</dbReference>
<evidence type="ECO:0000313" key="6">
    <source>
        <dbReference type="Proteomes" id="UP000035680"/>
    </source>
</evidence>
<reference evidence="6" key="1">
    <citation type="submission" date="2014-07" db="EMBL/GenBank/DDBJ databases">
        <authorList>
            <person name="Martin A.A"/>
            <person name="De Silva N."/>
        </authorList>
    </citation>
    <scope>NUCLEOTIDE SEQUENCE</scope>
</reference>
<dbReference type="PIRSF" id="PIRSF037251">
    <property type="entry name" value="Arylacetamide_deacetylase"/>
    <property type="match status" value="1"/>
</dbReference>
<dbReference type="InterPro" id="IPR013094">
    <property type="entry name" value="AB_hydrolase_3"/>
</dbReference>
<dbReference type="InterPro" id="IPR050300">
    <property type="entry name" value="GDXG_lipolytic_enzyme"/>
</dbReference>
<feature type="transmembrane region" description="Helical" evidence="4">
    <location>
        <begin position="6"/>
        <end position="25"/>
    </location>
</feature>
<keyword evidence="4" id="KW-0472">Membrane</keyword>
<comment type="similarity">
    <text evidence="1">Belongs to the 'GDXG' lipolytic enzyme family.</text>
</comment>
<dbReference type="InterPro" id="IPR017157">
    <property type="entry name" value="Arylacetamide_deacetylase"/>
</dbReference>
<accession>A0A0K0F192</accession>
<dbReference type="STRING" id="75913.A0A0K0F192"/>
<sequence>MNNLVIDLIIFLITICAVILPKFHIPLPAEIGDKSMIHIFEICLRIFNEYLGAVVGYFWGHEGRVWLARILTKTAFILKPFRPKWLKVTNKKIAGVECRIYEPKGRHRKNDNAIIFIAGGGWCFLEPGFYDQVIYDMIRRLGCVFISINYSKAPEKVFPTAVNECDKVVEEFCSRTYEEYGVNPRKIGIMGDSAGGNLATVAVQKAMRRGHKYIKFQVLIYPLTSCLDFKSPSYQKYYNEYIHTAILHPMAMARGVLLYTGCPKTEENAYRILRNQHVPNELRYSKEYKDFLDHNNLPMEVMSMKSYTRPKQYDEVEDLSKIFSQFASNPDFAPLVAEDLHNMPNTFIGTCGFDILRDDGMLYAKKLEKFGIPVVNKYYPKGIHGTLNMPFSDTQKEMIKDICEYVEEQFDN</sequence>
<dbReference type="SUPFAM" id="SSF53474">
    <property type="entry name" value="alpha/beta-Hydrolases"/>
    <property type="match status" value="1"/>
</dbReference>
<dbReference type="Pfam" id="PF07859">
    <property type="entry name" value="Abhydrolase_3"/>
    <property type="match status" value="2"/>
</dbReference>
<dbReference type="GO" id="GO:0052689">
    <property type="term" value="F:carboxylic ester hydrolase activity"/>
    <property type="evidence" value="ECO:0007669"/>
    <property type="project" value="InterPro"/>
</dbReference>
<dbReference type="InterPro" id="IPR029058">
    <property type="entry name" value="AB_hydrolase_fold"/>
</dbReference>
<dbReference type="Gene3D" id="3.40.50.1820">
    <property type="entry name" value="alpha/beta hydrolase"/>
    <property type="match status" value="1"/>
</dbReference>
<dbReference type="Proteomes" id="UP000035680">
    <property type="component" value="Unassembled WGS sequence"/>
</dbReference>
<evidence type="ECO:0000259" key="5">
    <source>
        <dbReference type="Pfam" id="PF07859"/>
    </source>
</evidence>
<dbReference type="PANTHER" id="PTHR48081:SF8">
    <property type="entry name" value="ALPHA_BETA HYDROLASE FOLD-3 DOMAIN-CONTAINING PROTEIN-RELATED"/>
    <property type="match status" value="1"/>
</dbReference>
<name>A0A0K0F192_STRVS</name>
<keyword evidence="4" id="KW-0812">Transmembrane</keyword>
<evidence type="ECO:0000256" key="4">
    <source>
        <dbReference type="SAM" id="Phobius"/>
    </source>
</evidence>
<protein>
    <submittedName>
        <fullName evidence="7">Arylacetamide deacetylase-like</fullName>
    </submittedName>
</protein>
<organism evidence="6 7">
    <name type="scientific">Strongyloides venezuelensis</name>
    <name type="common">Threadworm</name>
    <dbReference type="NCBI Taxonomy" id="75913"/>
    <lineage>
        <taxon>Eukaryota</taxon>
        <taxon>Metazoa</taxon>
        <taxon>Ecdysozoa</taxon>
        <taxon>Nematoda</taxon>
        <taxon>Chromadorea</taxon>
        <taxon>Rhabditida</taxon>
        <taxon>Tylenchina</taxon>
        <taxon>Panagrolaimomorpha</taxon>
        <taxon>Strongyloidoidea</taxon>
        <taxon>Strongyloididae</taxon>
        <taxon>Strongyloides</taxon>
    </lineage>
</organism>
<evidence type="ECO:0000256" key="1">
    <source>
        <dbReference type="ARBA" id="ARBA00010515"/>
    </source>
</evidence>
<evidence type="ECO:0000256" key="2">
    <source>
        <dbReference type="ARBA" id="ARBA00022801"/>
    </source>
</evidence>
<keyword evidence="6" id="KW-1185">Reference proteome</keyword>
<dbReference type="GO" id="GO:0016020">
    <property type="term" value="C:membrane"/>
    <property type="evidence" value="ECO:0007669"/>
    <property type="project" value="InterPro"/>
</dbReference>
<dbReference type="PANTHER" id="PTHR48081">
    <property type="entry name" value="AB HYDROLASE SUPERFAMILY PROTEIN C4A8.06C"/>
    <property type="match status" value="1"/>
</dbReference>
<feature type="transmembrane region" description="Helical" evidence="4">
    <location>
        <begin position="37"/>
        <end position="59"/>
    </location>
</feature>
<evidence type="ECO:0000256" key="3">
    <source>
        <dbReference type="PIRSR" id="PIRSR037251-1"/>
    </source>
</evidence>
<evidence type="ECO:0000313" key="7">
    <source>
        <dbReference type="WBParaSite" id="SVE_0256200.1"/>
    </source>
</evidence>
<dbReference type="ESTHER" id="9bila-a0a0k0f192">
    <property type="family name" value="Arylacetamide_deacetylase"/>
</dbReference>
<feature type="domain" description="Alpha/beta hydrolase fold-3" evidence="5">
    <location>
        <begin position="114"/>
        <end position="264"/>
    </location>
</feature>
<feature type="active site" evidence="3">
    <location>
        <position position="354"/>
    </location>
</feature>
<reference evidence="7" key="2">
    <citation type="submission" date="2015-08" db="UniProtKB">
        <authorList>
            <consortium name="WormBaseParasite"/>
        </authorList>
    </citation>
    <scope>IDENTIFICATION</scope>
</reference>
<dbReference type="AlphaFoldDB" id="A0A0K0F192"/>
<feature type="active site" evidence="3">
    <location>
        <position position="384"/>
    </location>
</feature>